<dbReference type="CDD" id="cd12148">
    <property type="entry name" value="fungal_TF_MHR"/>
    <property type="match status" value="1"/>
</dbReference>
<gene>
    <name evidence="10" type="ORF">GOMPHAMPRED_006486</name>
</gene>
<dbReference type="AlphaFoldDB" id="A0A8H3IY80"/>
<dbReference type="InterPro" id="IPR036236">
    <property type="entry name" value="Znf_C2H2_sf"/>
</dbReference>
<keyword evidence="11" id="KW-1185">Reference proteome</keyword>
<accession>A0A8H3IY80</accession>
<feature type="compositionally biased region" description="Low complexity" evidence="8">
    <location>
        <begin position="369"/>
        <end position="381"/>
    </location>
</feature>
<feature type="compositionally biased region" description="Polar residues" evidence="8">
    <location>
        <begin position="37"/>
        <end position="58"/>
    </location>
</feature>
<keyword evidence="6" id="KW-0539">Nucleus</keyword>
<evidence type="ECO:0000313" key="10">
    <source>
        <dbReference type="EMBL" id="CAF9932094.1"/>
    </source>
</evidence>
<dbReference type="Proteomes" id="UP000664169">
    <property type="component" value="Unassembled WGS sequence"/>
</dbReference>
<comment type="caution">
    <text evidence="10">The sequence shown here is derived from an EMBL/GenBank/DDBJ whole genome shotgun (WGS) entry which is preliminary data.</text>
</comment>
<keyword evidence="2" id="KW-0479">Metal-binding</keyword>
<dbReference type="PANTHER" id="PTHR40626:SF12">
    <property type="entry name" value="RFEC"/>
    <property type="match status" value="1"/>
</dbReference>
<dbReference type="InterPro" id="IPR007219">
    <property type="entry name" value="XnlR_reg_dom"/>
</dbReference>
<dbReference type="SMART" id="SM00355">
    <property type="entry name" value="ZnF_C2H2"/>
    <property type="match status" value="2"/>
</dbReference>
<dbReference type="InterPro" id="IPR013087">
    <property type="entry name" value="Znf_C2H2_type"/>
</dbReference>
<name>A0A8H3IY80_9LECA</name>
<evidence type="ECO:0000256" key="2">
    <source>
        <dbReference type="ARBA" id="ARBA00022723"/>
    </source>
</evidence>
<evidence type="ECO:0000256" key="3">
    <source>
        <dbReference type="ARBA" id="ARBA00022737"/>
    </source>
</evidence>
<evidence type="ECO:0000256" key="5">
    <source>
        <dbReference type="ARBA" id="ARBA00022833"/>
    </source>
</evidence>
<evidence type="ECO:0000256" key="1">
    <source>
        <dbReference type="ARBA" id="ARBA00004123"/>
    </source>
</evidence>
<dbReference type="GO" id="GO:0000785">
    <property type="term" value="C:chromatin"/>
    <property type="evidence" value="ECO:0007669"/>
    <property type="project" value="TreeGrafter"/>
</dbReference>
<reference evidence="10" key="1">
    <citation type="submission" date="2021-03" db="EMBL/GenBank/DDBJ databases">
        <authorList>
            <person name="Tagirdzhanova G."/>
        </authorList>
    </citation>
    <scope>NUCLEOTIDE SEQUENCE</scope>
</reference>
<protein>
    <recommendedName>
        <fullName evidence="9">C2H2-type domain-containing protein</fullName>
    </recommendedName>
</protein>
<dbReference type="Gene3D" id="3.30.160.60">
    <property type="entry name" value="Classic Zinc Finger"/>
    <property type="match status" value="2"/>
</dbReference>
<keyword evidence="5" id="KW-0862">Zinc</keyword>
<feature type="domain" description="C2H2-type" evidence="9">
    <location>
        <begin position="206"/>
        <end position="233"/>
    </location>
</feature>
<evidence type="ECO:0000256" key="7">
    <source>
        <dbReference type="PROSITE-ProRule" id="PRU00042"/>
    </source>
</evidence>
<feature type="compositionally biased region" description="Polar residues" evidence="8">
    <location>
        <begin position="68"/>
        <end position="83"/>
    </location>
</feature>
<dbReference type="GO" id="GO:0000981">
    <property type="term" value="F:DNA-binding transcription factor activity, RNA polymerase II-specific"/>
    <property type="evidence" value="ECO:0007669"/>
    <property type="project" value="InterPro"/>
</dbReference>
<dbReference type="GO" id="GO:0006351">
    <property type="term" value="P:DNA-templated transcription"/>
    <property type="evidence" value="ECO:0007669"/>
    <property type="project" value="InterPro"/>
</dbReference>
<dbReference type="GO" id="GO:0000978">
    <property type="term" value="F:RNA polymerase II cis-regulatory region sequence-specific DNA binding"/>
    <property type="evidence" value="ECO:0007669"/>
    <property type="project" value="InterPro"/>
</dbReference>
<evidence type="ECO:0000256" key="4">
    <source>
        <dbReference type="ARBA" id="ARBA00022771"/>
    </source>
</evidence>
<dbReference type="InterPro" id="IPR051059">
    <property type="entry name" value="VerF-like"/>
</dbReference>
<feature type="region of interest" description="Disordered" evidence="8">
    <location>
        <begin position="1"/>
        <end position="83"/>
    </location>
</feature>
<feature type="region of interest" description="Disordered" evidence="8">
    <location>
        <begin position="347"/>
        <end position="415"/>
    </location>
</feature>
<feature type="region of interest" description="Disordered" evidence="8">
    <location>
        <begin position="149"/>
        <end position="201"/>
    </location>
</feature>
<keyword evidence="4 7" id="KW-0863">Zinc-finger</keyword>
<evidence type="ECO:0000259" key="9">
    <source>
        <dbReference type="PROSITE" id="PS50157"/>
    </source>
</evidence>
<dbReference type="PROSITE" id="PS00028">
    <property type="entry name" value="ZINC_FINGER_C2H2_1"/>
    <property type="match status" value="1"/>
</dbReference>
<dbReference type="GO" id="GO:0008270">
    <property type="term" value="F:zinc ion binding"/>
    <property type="evidence" value="ECO:0007669"/>
    <property type="project" value="UniProtKB-KW"/>
</dbReference>
<organism evidence="10 11">
    <name type="scientific">Gomphillus americanus</name>
    <dbReference type="NCBI Taxonomy" id="1940652"/>
    <lineage>
        <taxon>Eukaryota</taxon>
        <taxon>Fungi</taxon>
        <taxon>Dikarya</taxon>
        <taxon>Ascomycota</taxon>
        <taxon>Pezizomycotina</taxon>
        <taxon>Lecanoromycetes</taxon>
        <taxon>OSLEUM clade</taxon>
        <taxon>Ostropomycetidae</taxon>
        <taxon>Ostropales</taxon>
        <taxon>Graphidaceae</taxon>
        <taxon>Gomphilloideae</taxon>
        <taxon>Gomphillus</taxon>
    </lineage>
</organism>
<dbReference type="PANTHER" id="PTHR40626">
    <property type="entry name" value="MIP31509P"/>
    <property type="match status" value="1"/>
</dbReference>
<dbReference type="GO" id="GO:0005634">
    <property type="term" value="C:nucleus"/>
    <property type="evidence" value="ECO:0007669"/>
    <property type="project" value="UniProtKB-SubCell"/>
</dbReference>
<feature type="domain" description="C2H2-type" evidence="9">
    <location>
        <begin position="234"/>
        <end position="263"/>
    </location>
</feature>
<evidence type="ECO:0000256" key="6">
    <source>
        <dbReference type="ARBA" id="ARBA00023242"/>
    </source>
</evidence>
<dbReference type="PROSITE" id="PS50157">
    <property type="entry name" value="ZINC_FINGER_C2H2_2"/>
    <property type="match status" value="2"/>
</dbReference>
<evidence type="ECO:0000313" key="11">
    <source>
        <dbReference type="Proteomes" id="UP000664169"/>
    </source>
</evidence>
<evidence type="ECO:0000256" key="8">
    <source>
        <dbReference type="SAM" id="MobiDB-lite"/>
    </source>
</evidence>
<dbReference type="EMBL" id="CAJPDQ010000042">
    <property type="protein sequence ID" value="CAF9932094.1"/>
    <property type="molecule type" value="Genomic_DNA"/>
</dbReference>
<proteinExistence type="predicted"/>
<comment type="subcellular location">
    <subcellularLocation>
        <location evidence="1">Nucleus</location>
    </subcellularLocation>
</comment>
<dbReference type="OrthoDB" id="9439903at2759"/>
<dbReference type="Pfam" id="PF04082">
    <property type="entry name" value="Fungal_trans"/>
    <property type="match status" value="1"/>
</dbReference>
<dbReference type="SUPFAM" id="SSF57667">
    <property type="entry name" value="beta-beta-alpha zinc fingers"/>
    <property type="match status" value="1"/>
</dbReference>
<sequence length="958" mass="106286">MDQDFANGLTPSPYDPDRQRRPWGEQVPYSAPYPPDATTQLPPIQTQRNAYEQTSTNYDPIRRPQPLPTSLGQSYSPYTTQTPQSPYGAAIPQYQHNAHMFSQNTPQMSPIAQQYSTSTYSPIRPMPALAPGQAHPLSAGYAQTPNYSFPSQTDESEIAHRSHVVGSQGRRGILPSDEGRPPAISTSATGTTKSTVIPQKDADGKFPCPHCNKTYLHGKHLKRHLLRHTGDRPYSCFLCSDTFSRSDILKRHFQKCSQRRGNPTGASHLAYSQNHLKRQAAKAKSTAALQAAAAQREAQNNGTVVDTNLPNVAGQAAMNNTATDYNVGMGALHTTQHQLADISTKPYAENRSAGGPSSGLNRPNHNFLAGQAGSAPSSGGSTPLTAKPPAGQFPHSFTDEAHRPIYPDMNARNNNLPQLTGGTQFDGNAFEWSSFAHGKDTSGSVPSVFASAGQSFSQNIIPDNQQGHFKKTTMPLEDSHDEEVAVETVKSLVVSPAKAEQLIAFCQLDHSANPIHAQLRHALTPENILHFVQQYYHHFYQHFPILHIPTFEPDKTYDGLLLAVICTGAVYSDQLEIQQVRELARKTGIAIKNASQWFNDPSGMDVFGIGDTEEIVEELHAFVSILSLSLWHGDDLQKLQAMKDWSSCTKLALHLGLNKMVPTLHPNSSFFHQPGPVEHGNQNDFVYSAWLWQEKRVRLMYTIFLTDAVMAFFCNRPPTLDPLQLRIPLPCDDATWDAPDEESCLRSLGFFGSENQLLSNTSGSLRKKQPEMHLALAVLESSGKELAPRTTNIASKFLLIHGLLVHLWTVQKSSTLTPRDFPIHDLDWVVESKHDPLKPIDPSPLGTIETATDKWVRAWDCDMSSQYPPGVERIGYSRDGVHYYWLAKFLIQNCDTVNVHSSWNERFQQILKILKYIKTWVSTNQLDRGEGTGAVGLLDERYGLEDLSKDMKLLLAPL</sequence>
<keyword evidence="3" id="KW-0677">Repeat</keyword>
<feature type="compositionally biased region" description="Polar residues" evidence="8">
    <location>
        <begin position="184"/>
        <end position="197"/>
    </location>
</feature>